<feature type="region of interest" description="Disordered" evidence="1">
    <location>
        <begin position="291"/>
        <end position="363"/>
    </location>
</feature>
<dbReference type="AlphaFoldDB" id="A0A1N5CUP0"/>
<evidence type="ECO:0000256" key="1">
    <source>
        <dbReference type="SAM" id="MobiDB-lite"/>
    </source>
</evidence>
<gene>
    <name evidence="2" type="ORF">SAMEA2070301_00428</name>
    <name evidence="3" type="ORF">SAMEA2152244_00366</name>
</gene>
<evidence type="ECO:0000313" key="2">
    <source>
        <dbReference type="EMBL" id="SIA16338.1"/>
    </source>
</evidence>
<name>A0A1N5CUP0_9MYCO</name>
<comment type="caution">
    <text evidence="3">The sequence shown here is derived from an EMBL/GenBank/DDBJ whole genome shotgun (WGS) entry which is preliminary data.</text>
</comment>
<dbReference type="Proteomes" id="UP000185210">
    <property type="component" value="Unassembled WGS sequence"/>
</dbReference>
<sequence length="363" mass="36580">MACASAILTAGAGVSAPPGTAERSAVFDVGLTASVQPAPGALLTQFLANQVQNCSLICPFVVQGAVQIPASVLAAPATLVTRLRAGQPVVQALGLTGATVSGTANEIWTGLIRTDLDQVVPRTQFGTEVIAVGLVRIGEAAITQPGGLPGALGQVRSDLFGALNNPPGPEPLPAVHTPLEAAAVRGTEVFWAVAFHGPEQLTLIVTRVPNAFLTTLGSTGNVGKAVQAAGEAVATTISESVAPVRDALTKPIPITPATAAKDEGKAPDVTAAHPRAPAASVELVKTMAPQAKTPVVRLDPKSNRQASLPRPPALSSRPDPGSAAKIKQPNPMSGLGGAIKKAFGDVGAKKPAAPGKPAKTDRP</sequence>
<organism evidence="3 4">
    <name type="scientific">Mycobacteroides abscessus subsp. abscessus</name>
    <dbReference type="NCBI Taxonomy" id="1185650"/>
    <lineage>
        <taxon>Bacteria</taxon>
        <taxon>Bacillati</taxon>
        <taxon>Actinomycetota</taxon>
        <taxon>Actinomycetes</taxon>
        <taxon>Mycobacteriales</taxon>
        <taxon>Mycobacteriaceae</taxon>
        <taxon>Mycobacteroides</taxon>
        <taxon>Mycobacteroides abscessus</taxon>
    </lineage>
</organism>
<dbReference type="EMBL" id="FSQE01000001">
    <property type="protein sequence ID" value="SIL87245.1"/>
    <property type="molecule type" value="Genomic_DNA"/>
</dbReference>
<proteinExistence type="predicted"/>
<dbReference type="Proteomes" id="UP000184831">
    <property type="component" value="Unassembled WGS sequence"/>
</dbReference>
<evidence type="ECO:0000313" key="3">
    <source>
        <dbReference type="EMBL" id="SIL87245.1"/>
    </source>
</evidence>
<evidence type="ECO:0000313" key="5">
    <source>
        <dbReference type="Proteomes" id="UP000185210"/>
    </source>
</evidence>
<evidence type="ECO:0000313" key="4">
    <source>
        <dbReference type="Proteomes" id="UP000184831"/>
    </source>
</evidence>
<dbReference type="EMBL" id="FSHM01000001">
    <property type="protein sequence ID" value="SIA16338.1"/>
    <property type="molecule type" value="Genomic_DNA"/>
</dbReference>
<reference evidence="4 5" key="1">
    <citation type="submission" date="2016-11" db="EMBL/GenBank/DDBJ databases">
        <authorList>
            <consortium name="Pathogen Informatics"/>
        </authorList>
    </citation>
    <scope>NUCLEOTIDE SEQUENCE [LARGE SCALE GENOMIC DNA]</scope>
    <source>
        <strain evidence="2 5">104</strain>
        <strain evidence="3 4">696</strain>
    </source>
</reference>
<protein>
    <submittedName>
        <fullName evidence="3">Uncharacterized protein</fullName>
    </submittedName>
</protein>
<accession>A0A1N5CUP0</accession>